<dbReference type="PANTHER" id="PTHR43885:SF1">
    <property type="entry name" value="SUPERFAMILY HYDROLASE, PUTATIVE (AFU_ORTHOLOGUE AFUA_4G13290)-RELATED"/>
    <property type="match status" value="1"/>
</dbReference>
<protein>
    <submittedName>
        <fullName evidence="1">Haloacid dehalogenase-like hydrolase family protein</fullName>
    </submittedName>
</protein>
<dbReference type="Gene3D" id="3.40.50.1000">
    <property type="entry name" value="HAD superfamily/HAD-like"/>
    <property type="match status" value="1"/>
</dbReference>
<dbReference type="SFLD" id="SFLDG01129">
    <property type="entry name" value="C1.5:_HAD__Beta-PGM__Phosphata"/>
    <property type="match status" value="1"/>
</dbReference>
<dbReference type="EMBL" id="MLAK01001371">
    <property type="protein sequence ID" value="OHS93772.1"/>
    <property type="molecule type" value="Genomic_DNA"/>
</dbReference>
<dbReference type="AlphaFoldDB" id="A0A1J4J974"/>
<gene>
    <name evidence="1" type="ORF">TRFO_11572</name>
</gene>
<proteinExistence type="predicted"/>
<evidence type="ECO:0000313" key="2">
    <source>
        <dbReference type="Proteomes" id="UP000179807"/>
    </source>
</evidence>
<dbReference type="PANTHER" id="PTHR43885">
    <property type="entry name" value="HALOACID DEHALOGENASE-LIKE HYDROLASE"/>
    <property type="match status" value="1"/>
</dbReference>
<dbReference type="InterPro" id="IPR036412">
    <property type="entry name" value="HAD-like_sf"/>
</dbReference>
<sequence>MSENQNVLITFDIDGTLLIGRNKGSVHRNSFKAALSEIFGVQKELPKYKPGTDLGISKQIICLTTGQQNDDIDNDLLQKYIRKTEDHYIEEFDGQLDIMPGVRECLEAISKLPNVTIGMCTGNFGRIAMLKIEKAKLTEFFPHKIGGFGDNFESRTDILREAHQKAEEVTGKKFDRFIHVGDSPQDVEAANEIGTTSILVQTTPFEFDQKEFPQPDFTFSNLSEHMDDFLSVVKYGKATKTYDVKRNK</sequence>
<dbReference type="VEuPathDB" id="TrichDB:TRFO_11572"/>
<dbReference type="OrthoDB" id="40579at2759"/>
<keyword evidence="2" id="KW-1185">Reference proteome</keyword>
<dbReference type="Gene3D" id="1.10.150.240">
    <property type="entry name" value="Putative phosphatase, domain 2"/>
    <property type="match status" value="1"/>
</dbReference>
<evidence type="ECO:0000313" key="1">
    <source>
        <dbReference type="EMBL" id="OHS93772.1"/>
    </source>
</evidence>
<dbReference type="Proteomes" id="UP000179807">
    <property type="component" value="Unassembled WGS sequence"/>
</dbReference>
<dbReference type="SFLD" id="SFLDS00003">
    <property type="entry name" value="Haloacid_Dehalogenase"/>
    <property type="match status" value="1"/>
</dbReference>
<organism evidence="1 2">
    <name type="scientific">Tritrichomonas foetus</name>
    <dbReference type="NCBI Taxonomy" id="1144522"/>
    <lineage>
        <taxon>Eukaryota</taxon>
        <taxon>Metamonada</taxon>
        <taxon>Parabasalia</taxon>
        <taxon>Tritrichomonadida</taxon>
        <taxon>Tritrichomonadidae</taxon>
        <taxon>Tritrichomonas</taxon>
    </lineage>
</organism>
<dbReference type="GeneID" id="94830813"/>
<accession>A0A1J4J974</accession>
<name>A0A1J4J974_9EUKA</name>
<dbReference type="SUPFAM" id="SSF56784">
    <property type="entry name" value="HAD-like"/>
    <property type="match status" value="1"/>
</dbReference>
<dbReference type="Pfam" id="PF00702">
    <property type="entry name" value="Hydrolase"/>
    <property type="match status" value="1"/>
</dbReference>
<reference evidence="1" key="1">
    <citation type="submission" date="2016-10" db="EMBL/GenBank/DDBJ databases">
        <authorList>
            <person name="Benchimol M."/>
            <person name="Almeida L.G."/>
            <person name="Vasconcelos A.T."/>
            <person name="Perreira-Neves A."/>
            <person name="Rosa I.A."/>
            <person name="Tasca T."/>
            <person name="Bogo M.R."/>
            <person name="de Souza W."/>
        </authorList>
    </citation>
    <scope>NUCLEOTIDE SEQUENCE [LARGE SCALE GENOMIC DNA]</scope>
    <source>
        <strain evidence="1">K</strain>
    </source>
</reference>
<dbReference type="InterPro" id="IPR023198">
    <property type="entry name" value="PGP-like_dom2"/>
</dbReference>
<dbReference type="InterPro" id="IPR023214">
    <property type="entry name" value="HAD_sf"/>
</dbReference>
<comment type="caution">
    <text evidence="1">The sequence shown here is derived from an EMBL/GenBank/DDBJ whole genome shotgun (WGS) entry which is preliminary data.</text>
</comment>
<dbReference type="RefSeq" id="XP_068346909.1">
    <property type="nucleotide sequence ID" value="XM_068496109.1"/>
</dbReference>
<dbReference type="GO" id="GO:0016787">
    <property type="term" value="F:hydrolase activity"/>
    <property type="evidence" value="ECO:0007669"/>
    <property type="project" value="UniProtKB-KW"/>
</dbReference>